<gene>
    <name evidence="1" type="ORF">BO78DRAFT_421504</name>
</gene>
<reference evidence="1 2" key="1">
    <citation type="submission" date="2018-02" db="EMBL/GenBank/DDBJ databases">
        <title>The genomes of Aspergillus section Nigri reveals drivers in fungal speciation.</title>
        <authorList>
            <consortium name="DOE Joint Genome Institute"/>
            <person name="Vesth T.C."/>
            <person name="Nybo J."/>
            <person name="Theobald S."/>
            <person name="Brandl J."/>
            <person name="Frisvad J.C."/>
            <person name="Nielsen K.F."/>
            <person name="Lyhne E.K."/>
            <person name="Kogle M.E."/>
            <person name="Kuo A."/>
            <person name="Riley R."/>
            <person name="Clum A."/>
            <person name="Nolan M."/>
            <person name="Lipzen A."/>
            <person name="Salamov A."/>
            <person name="Henrissat B."/>
            <person name="Wiebenga A."/>
            <person name="De vries R.P."/>
            <person name="Grigoriev I.V."/>
            <person name="Mortensen U.H."/>
            <person name="Andersen M.R."/>
            <person name="Baker S.E."/>
        </authorList>
    </citation>
    <scope>NUCLEOTIDE SEQUENCE [LARGE SCALE GENOMIC DNA]</scope>
    <source>
        <strain evidence="1 2">CBS 121057</strain>
    </source>
</reference>
<dbReference type="AlphaFoldDB" id="A0A319E5W8"/>
<dbReference type="EMBL" id="KZ826379">
    <property type="protein sequence ID" value="PYI03595.1"/>
    <property type="molecule type" value="Genomic_DNA"/>
</dbReference>
<accession>A0A319E5W8</accession>
<dbReference type="Proteomes" id="UP000248423">
    <property type="component" value="Unassembled WGS sequence"/>
</dbReference>
<proteinExistence type="predicted"/>
<evidence type="ECO:0000313" key="2">
    <source>
        <dbReference type="Proteomes" id="UP000248423"/>
    </source>
</evidence>
<keyword evidence="2" id="KW-1185">Reference proteome</keyword>
<evidence type="ECO:0000313" key="1">
    <source>
        <dbReference type="EMBL" id="PYI03595.1"/>
    </source>
</evidence>
<dbReference type="OrthoDB" id="3434980at2759"/>
<protein>
    <submittedName>
        <fullName evidence="1">Uncharacterized protein</fullName>
    </submittedName>
</protein>
<sequence length="78" mass="9143">MSEQTEQKKIYYTYKSIEAWEEYDEKVRKIIAEDTGRENWICNRALPPTCYPPEVNSETIKKLKDLSDDIVVGEIGKD</sequence>
<name>A0A319E5W8_ASPSB</name>
<organism evidence="1 2">
    <name type="scientific">Aspergillus sclerotiicarbonarius (strain CBS 121057 / IBT 28362)</name>
    <dbReference type="NCBI Taxonomy" id="1448318"/>
    <lineage>
        <taxon>Eukaryota</taxon>
        <taxon>Fungi</taxon>
        <taxon>Dikarya</taxon>
        <taxon>Ascomycota</taxon>
        <taxon>Pezizomycotina</taxon>
        <taxon>Eurotiomycetes</taxon>
        <taxon>Eurotiomycetidae</taxon>
        <taxon>Eurotiales</taxon>
        <taxon>Aspergillaceae</taxon>
        <taxon>Aspergillus</taxon>
        <taxon>Aspergillus subgen. Circumdati</taxon>
    </lineage>
</organism>
<dbReference type="VEuPathDB" id="FungiDB:BO78DRAFT_421504"/>